<dbReference type="Pfam" id="PF10396">
    <property type="entry name" value="TrmE_N"/>
    <property type="match status" value="1"/>
</dbReference>
<dbReference type="InterPro" id="IPR027417">
    <property type="entry name" value="P-loop_NTPase"/>
</dbReference>
<dbReference type="GO" id="GO:0005525">
    <property type="term" value="F:GTP binding"/>
    <property type="evidence" value="ECO:0007669"/>
    <property type="project" value="UniProtKB-KW"/>
</dbReference>
<evidence type="ECO:0000256" key="3">
    <source>
        <dbReference type="ARBA" id="ARBA00022694"/>
    </source>
</evidence>
<dbReference type="HAMAP" id="MF_00379">
    <property type="entry name" value="GTPase_MnmE"/>
    <property type="match status" value="1"/>
</dbReference>
<dbReference type="Gene3D" id="3.30.1360.120">
    <property type="entry name" value="Probable tRNA modification gtpase trme, domain 1"/>
    <property type="match status" value="1"/>
</dbReference>
<protein>
    <recommendedName>
        <fullName evidence="6">TrmE-type G domain-containing protein</fullName>
    </recommendedName>
</protein>
<keyword evidence="8" id="KW-1185">Reference proteome</keyword>
<sequence>MSRYRIFRNLLHTGSVLDSISARCTTRLCLELRPRLELPCQRAVHTQGGDTIFALSSGQGKCGVAVIRVSGPQAKESIHQMCSFRRFPAPKSTQLRRIRDTDTKEPIDRGLVIWFPSPESFTGEDCVEFQVHGGPAVIAAMVTSLGKLPSYRHAEPGEFTKRAFMNGKLDLTEVEGLGDLIHAETEVQRKQALRQMEGDLGKLYTDWRNRAMKAVANVEAFIDFSESDTLEEDLLCEVTAEVDRLWTEITTHLSDHRRGERLREGVHVVIVGRPNVGKSSLLNSLCQRPAAIVSPIPGTTRDIVETALNVGGYPVLLSDTAGLRETEDFIEKEGVYRALQRAKQADIKVLVIEATEFVHLLQTHSIDDIMINHLKDIGLVSRLQQNTVSPVNVQTVTKDGDLQDDANFISNVGELIVVLNKCDLISDVDLAFIEDIVQKKGCLSVCHLSCTSGHGMEEFLKVLQRRLAHVCGNPLAGSPSLTQARYRFHLEKCQGHLENYKKYMELGDVVLAAQSLRKVLFDIGKITGRITTEDILDIIFKDFCIGK</sequence>
<dbReference type="PANTHER" id="PTHR42714">
    <property type="entry name" value="TRNA MODIFICATION GTPASE GTPBP3"/>
    <property type="match status" value="1"/>
</dbReference>
<evidence type="ECO:0000256" key="1">
    <source>
        <dbReference type="ARBA" id="ARBA00004173"/>
    </source>
</evidence>
<dbReference type="InterPro" id="IPR027368">
    <property type="entry name" value="MnmE_dom2"/>
</dbReference>
<dbReference type="Proteomes" id="UP000005408">
    <property type="component" value="Unassembled WGS sequence"/>
</dbReference>
<dbReference type="InterPro" id="IPR005225">
    <property type="entry name" value="Small_GTP-bd"/>
</dbReference>
<dbReference type="OrthoDB" id="188276at2759"/>
<dbReference type="InterPro" id="IPR031168">
    <property type="entry name" value="G_TrmE"/>
</dbReference>
<evidence type="ECO:0000256" key="2">
    <source>
        <dbReference type="ARBA" id="ARBA00011043"/>
    </source>
</evidence>
<comment type="similarity">
    <text evidence="2">Belongs to the TRAFAC class TrmE-Era-EngA-EngB-Septin-like GTPase superfamily. TrmE GTPase family.</text>
</comment>
<dbReference type="InterPro" id="IPR018948">
    <property type="entry name" value="GTP-bd_TrmE_N"/>
</dbReference>
<dbReference type="AlphaFoldDB" id="A0A8W8HMQ1"/>
<keyword evidence="4" id="KW-0547">Nucleotide-binding</keyword>
<dbReference type="GO" id="GO:0005739">
    <property type="term" value="C:mitochondrion"/>
    <property type="evidence" value="ECO:0007669"/>
    <property type="project" value="UniProtKB-SubCell"/>
</dbReference>
<proteinExistence type="inferred from homology"/>
<accession>A0A8W8HMQ1</accession>
<evidence type="ECO:0000259" key="6">
    <source>
        <dbReference type="PROSITE" id="PS51709"/>
    </source>
</evidence>
<organism evidence="7 8">
    <name type="scientific">Magallana gigas</name>
    <name type="common">Pacific oyster</name>
    <name type="synonym">Crassostrea gigas</name>
    <dbReference type="NCBI Taxonomy" id="29159"/>
    <lineage>
        <taxon>Eukaryota</taxon>
        <taxon>Metazoa</taxon>
        <taxon>Spiralia</taxon>
        <taxon>Lophotrochozoa</taxon>
        <taxon>Mollusca</taxon>
        <taxon>Bivalvia</taxon>
        <taxon>Autobranchia</taxon>
        <taxon>Pteriomorphia</taxon>
        <taxon>Ostreida</taxon>
        <taxon>Ostreoidea</taxon>
        <taxon>Ostreidae</taxon>
        <taxon>Magallana</taxon>
    </lineage>
</organism>
<evidence type="ECO:0000313" key="8">
    <source>
        <dbReference type="Proteomes" id="UP000005408"/>
    </source>
</evidence>
<dbReference type="CDD" id="cd04164">
    <property type="entry name" value="trmE"/>
    <property type="match status" value="1"/>
</dbReference>
<dbReference type="GO" id="GO:0003924">
    <property type="term" value="F:GTPase activity"/>
    <property type="evidence" value="ECO:0007669"/>
    <property type="project" value="InterPro"/>
</dbReference>
<dbReference type="InterPro" id="IPR006073">
    <property type="entry name" value="GTP-bd"/>
</dbReference>
<reference evidence="7" key="1">
    <citation type="submission" date="2022-08" db="UniProtKB">
        <authorList>
            <consortium name="EnsemblMetazoa"/>
        </authorList>
    </citation>
    <scope>IDENTIFICATION</scope>
    <source>
        <strain evidence="7">05x7-T-G4-1.051#20</strain>
    </source>
</reference>
<dbReference type="InterPro" id="IPR025867">
    <property type="entry name" value="MnmE_helical"/>
</dbReference>
<dbReference type="Pfam" id="PF01926">
    <property type="entry name" value="MMR_HSR1"/>
    <property type="match status" value="1"/>
</dbReference>
<dbReference type="EnsemblMetazoa" id="G10227.1">
    <property type="protein sequence ID" value="G10227.1:cds"/>
    <property type="gene ID" value="G10227"/>
</dbReference>
<dbReference type="PANTHER" id="PTHR42714:SF2">
    <property type="entry name" value="TRNA MODIFICATION GTPASE GTPBP3, MITOCHONDRIAL"/>
    <property type="match status" value="1"/>
</dbReference>
<name>A0A8W8HMQ1_MAGGI</name>
<evidence type="ECO:0000256" key="4">
    <source>
        <dbReference type="ARBA" id="ARBA00022741"/>
    </source>
</evidence>
<evidence type="ECO:0000313" key="7">
    <source>
        <dbReference type="EnsemblMetazoa" id="G10227.1:cds"/>
    </source>
</evidence>
<dbReference type="InterPro" id="IPR027266">
    <property type="entry name" value="TrmE/GcvT-like"/>
</dbReference>
<dbReference type="Gene3D" id="1.20.120.430">
    <property type="entry name" value="tRNA modification GTPase MnmE domain 2"/>
    <property type="match status" value="1"/>
</dbReference>
<dbReference type="PROSITE" id="PS51709">
    <property type="entry name" value="G_TRME"/>
    <property type="match status" value="1"/>
</dbReference>
<dbReference type="Pfam" id="PF12631">
    <property type="entry name" value="MnmE_helical"/>
    <property type="match status" value="1"/>
</dbReference>
<dbReference type="Gene3D" id="3.40.50.300">
    <property type="entry name" value="P-loop containing nucleotide triphosphate hydrolases"/>
    <property type="match status" value="1"/>
</dbReference>
<dbReference type="InterPro" id="IPR004520">
    <property type="entry name" value="GTPase_MnmE"/>
</dbReference>
<dbReference type="NCBIfam" id="TIGR00231">
    <property type="entry name" value="small_GTP"/>
    <property type="match status" value="1"/>
</dbReference>
<feature type="domain" description="TrmE-type G" evidence="6">
    <location>
        <begin position="265"/>
        <end position="468"/>
    </location>
</feature>
<evidence type="ECO:0000256" key="5">
    <source>
        <dbReference type="ARBA" id="ARBA00023134"/>
    </source>
</evidence>
<dbReference type="NCBIfam" id="NF003661">
    <property type="entry name" value="PRK05291.1-3"/>
    <property type="match status" value="1"/>
</dbReference>
<dbReference type="SUPFAM" id="SSF52540">
    <property type="entry name" value="P-loop containing nucleoside triphosphate hydrolases"/>
    <property type="match status" value="1"/>
</dbReference>
<keyword evidence="3" id="KW-0819">tRNA processing</keyword>
<dbReference type="FunFam" id="3.30.1360.120:FF:000007">
    <property type="entry name" value="tRNA modification GTPase GTPBP3, mitochondrial"/>
    <property type="match status" value="1"/>
</dbReference>
<dbReference type="GO" id="GO:0002098">
    <property type="term" value="P:tRNA wobble uridine modification"/>
    <property type="evidence" value="ECO:0007669"/>
    <property type="project" value="TreeGrafter"/>
</dbReference>
<dbReference type="OMA" id="EFHCHGG"/>
<dbReference type="CDD" id="cd14858">
    <property type="entry name" value="TrmE_N"/>
    <property type="match status" value="1"/>
</dbReference>
<keyword evidence="5" id="KW-0342">GTP-binding</keyword>
<comment type="subcellular location">
    <subcellularLocation>
        <location evidence="1">Mitochondrion</location>
    </subcellularLocation>
</comment>
<dbReference type="GO" id="GO:0030488">
    <property type="term" value="P:tRNA methylation"/>
    <property type="evidence" value="ECO:0007669"/>
    <property type="project" value="TreeGrafter"/>
</dbReference>